<dbReference type="EMBL" id="HBGS01004806">
    <property type="protein sequence ID" value="CAD9375202.1"/>
    <property type="molecule type" value="Transcribed_RNA"/>
</dbReference>
<name>A0A7S2AR27_9STRA</name>
<protein>
    <submittedName>
        <fullName evidence="1">Uncharacterized protein</fullName>
    </submittedName>
</protein>
<reference evidence="1" key="1">
    <citation type="submission" date="2021-01" db="EMBL/GenBank/DDBJ databases">
        <authorList>
            <person name="Corre E."/>
            <person name="Pelletier E."/>
            <person name="Niang G."/>
            <person name="Scheremetjew M."/>
            <person name="Finn R."/>
            <person name="Kale V."/>
            <person name="Holt S."/>
            <person name="Cochrane G."/>
            <person name="Meng A."/>
            <person name="Brown T."/>
            <person name="Cohen L."/>
        </authorList>
    </citation>
    <scope>NUCLEOTIDE SEQUENCE</scope>
    <source>
        <strain evidence="1">CCMP1381</strain>
    </source>
</reference>
<proteinExistence type="predicted"/>
<gene>
    <name evidence="1" type="ORF">DSPE1174_LOCUS2479</name>
</gene>
<dbReference type="AlphaFoldDB" id="A0A7S2AR27"/>
<accession>A0A7S2AR27</accession>
<sequence length="149" mass="17201">MNNHYQTLQSGHSISEYTQYIDAVHRRYLKDDNDEILDGDFETRWRNWDHWLDQHVGFKWAGVDGCSDQSKLVTDALLESEELVGKRAASDGDHFYVGYEDAPMTIEYNTEQCYHGEGETAVCFCDHENSNRLTYLSNADADCLTDDVF</sequence>
<organism evidence="1">
    <name type="scientific">Octactis speculum</name>
    <dbReference type="NCBI Taxonomy" id="3111310"/>
    <lineage>
        <taxon>Eukaryota</taxon>
        <taxon>Sar</taxon>
        <taxon>Stramenopiles</taxon>
        <taxon>Ochrophyta</taxon>
        <taxon>Dictyochophyceae</taxon>
        <taxon>Dictyochales</taxon>
        <taxon>Dictyochaceae</taxon>
        <taxon>Octactis</taxon>
    </lineage>
</organism>
<evidence type="ECO:0000313" key="1">
    <source>
        <dbReference type="EMBL" id="CAD9375202.1"/>
    </source>
</evidence>